<dbReference type="Pfam" id="PF07848">
    <property type="entry name" value="PaaX"/>
    <property type="match status" value="1"/>
</dbReference>
<dbReference type="PANTHER" id="PTHR30319">
    <property type="entry name" value="PHENYLACETIC ACID REGULATOR-RELATED TRANSCRIPTIONAL REPRESSOR"/>
    <property type="match status" value="1"/>
</dbReference>
<organism evidence="5 6">
    <name type="scientific">Streptomyces albus (strain ATCC 21838 / DSM 41398 / FERM P-419 / JCM 4703 / NBRC 107858)</name>
    <dbReference type="NCBI Taxonomy" id="1081613"/>
    <lineage>
        <taxon>Bacteria</taxon>
        <taxon>Bacillati</taxon>
        <taxon>Actinomycetota</taxon>
        <taxon>Actinomycetes</taxon>
        <taxon>Kitasatosporales</taxon>
        <taxon>Streptomycetaceae</taxon>
        <taxon>Streptomyces</taxon>
    </lineage>
</organism>
<dbReference type="InterPro" id="IPR036388">
    <property type="entry name" value="WH-like_DNA-bd_sf"/>
</dbReference>
<gene>
    <name evidence="5" type="ORF">SLNWT_4226</name>
</gene>
<dbReference type="PIRSF" id="PIRSF020623">
    <property type="entry name" value="PaaX"/>
    <property type="match status" value="1"/>
</dbReference>
<feature type="domain" description="Transcriptional repressor PaaX-like central Cas2-like" evidence="4">
    <location>
        <begin position="112"/>
        <end position="190"/>
    </location>
</feature>
<dbReference type="Gene3D" id="1.20.58.1460">
    <property type="match status" value="1"/>
</dbReference>
<evidence type="ECO:0000259" key="2">
    <source>
        <dbReference type="Pfam" id="PF07848"/>
    </source>
</evidence>
<evidence type="ECO:0000313" key="6">
    <source>
        <dbReference type="Proteomes" id="UP000031523"/>
    </source>
</evidence>
<evidence type="ECO:0000313" key="5">
    <source>
        <dbReference type="EMBL" id="AJE84602.1"/>
    </source>
</evidence>
<dbReference type="Pfam" id="PF08223">
    <property type="entry name" value="PaaX_C"/>
    <property type="match status" value="1"/>
</dbReference>
<dbReference type="InterPro" id="IPR012906">
    <property type="entry name" value="PaaX-like_N"/>
</dbReference>
<dbReference type="InterPro" id="IPR011965">
    <property type="entry name" value="PaaX_trns_reg"/>
</dbReference>
<dbReference type="Proteomes" id="UP000031523">
    <property type="component" value="Chromosome"/>
</dbReference>
<dbReference type="EMBL" id="CP010519">
    <property type="protein sequence ID" value="AJE84602.1"/>
    <property type="molecule type" value="Genomic_DNA"/>
</dbReference>
<dbReference type="AlphaFoldDB" id="A0A0B5F2M9"/>
<feature type="region of interest" description="Disordered" evidence="1">
    <location>
        <begin position="217"/>
        <end position="253"/>
    </location>
</feature>
<dbReference type="KEGG" id="sals:SLNWT_4226"/>
<evidence type="ECO:0000259" key="3">
    <source>
        <dbReference type="Pfam" id="PF08223"/>
    </source>
</evidence>
<dbReference type="Gene3D" id="3.30.70.2650">
    <property type="match status" value="1"/>
</dbReference>
<reference evidence="5 6" key="1">
    <citation type="submission" date="2015-01" db="EMBL/GenBank/DDBJ databases">
        <title>Enhanced salinomycin production by adjusting the supply of polyketide extender units in Streptomyce albus DSM 41398.</title>
        <authorList>
            <person name="Lu C."/>
        </authorList>
    </citation>
    <scope>NUCLEOTIDE SEQUENCE [LARGE SCALE GENOMIC DNA]</scope>
    <source>
        <strain evidence="6">ATCC 21838 / DSM 41398 / FERM P-419 / JCM 4703 / NBRC 107858</strain>
    </source>
</reference>
<dbReference type="InterPro" id="IPR013225">
    <property type="entry name" value="PaaX_C"/>
</dbReference>
<evidence type="ECO:0000259" key="4">
    <source>
        <dbReference type="Pfam" id="PF20803"/>
    </source>
</evidence>
<dbReference type="Gene3D" id="1.10.10.10">
    <property type="entry name" value="Winged helix-like DNA-binding domain superfamily/Winged helix DNA-binding domain"/>
    <property type="match status" value="1"/>
</dbReference>
<keyword evidence="6" id="KW-1185">Reference proteome</keyword>
<evidence type="ECO:0000256" key="1">
    <source>
        <dbReference type="SAM" id="MobiDB-lite"/>
    </source>
</evidence>
<sequence length="323" mass="34527">MTGASGASGAKASGTEASGLAAVPPRSLIVTVYGLYSRSHGGWLSVASLIALLTPLGVDEQAVRSAIHRLKRRGVLEASKQDGAAGYALSAAGRAILREGDARIFRRERATLADGWLLAVFSVPESERNKRHQLRSQLTRLGFGTMTAGVWIAPAHLYEPTAAVLRRLGLSAYADLLRADHLAFGDLTEKVRTWWDFGQLDALYGQFLDTHGPVRERLRRGEGRGTGSGRGEVSTGRGEISTGGGGVSAGRGEVSAEGADGFRAFADYVRALTDWRRLPYLDPGLPAELLPADWVGLRAADLFFALHADLEEPARAHVTAMLD</sequence>
<dbReference type="GO" id="GO:0006351">
    <property type="term" value="P:DNA-templated transcription"/>
    <property type="evidence" value="ECO:0007669"/>
    <property type="project" value="InterPro"/>
</dbReference>
<feature type="compositionally biased region" description="Low complexity" evidence="1">
    <location>
        <begin position="231"/>
        <end position="240"/>
    </location>
</feature>
<dbReference type="Pfam" id="PF20803">
    <property type="entry name" value="PaaX_M"/>
    <property type="match status" value="1"/>
</dbReference>
<name>A0A0B5F2M9_STRA4</name>
<feature type="domain" description="Transcriptional repressor PaaX-like C-terminal" evidence="3">
    <location>
        <begin position="261"/>
        <end position="319"/>
    </location>
</feature>
<dbReference type="PANTHER" id="PTHR30319:SF1">
    <property type="entry name" value="TRANSCRIPTIONAL REPRESSOR PAAX"/>
    <property type="match status" value="1"/>
</dbReference>
<proteinExistence type="predicted"/>
<feature type="domain" description="Transcriptional repressor PaaX-like N-terminal" evidence="2">
    <location>
        <begin position="25"/>
        <end position="92"/>
    </location>
</feature>
<accession>A0A0B5F2M9</accession>
<protein>
    <submittedName>
        <fullName evidence="5">PaaX family transcriptional regulator</fullName>
    </submittedName>
</protein>
<dbReference type="InterPro" id="IPR048846">
    <property type="entry name" value="PaaX-like_central"/>
</dbReference>